<evidence type="ECO:0000256" key="1">
    <source>
        <dbReference type="SAM" id="Phobius"/>
    </source>
</evidence>
<dbReference type="KEGG" id="txy:Thexy_2120"/>
<dbReference type="Proteomes" id="UP000007239">
    <property type="component" value="Chromosome"/>
</dbReference>
<dbReference type="PANTHER" id="PTHR37305:SF2">
    <property type="entry name" value="BACITRACIN TRANSPORT PERMEASE PROTEIN BCRB"/>
    <property type="match status" value="1"/>
</dbReference>
<keyword evidence="1" id="KW-0472">Membrane</keyword>
<dbReference type="PANTHER" id="PTHR37305">
    <property type="entry name" value="INTEGRAL MEMBRANE PROTEIN-RELATED"/>
    <property type="match status" value="1"/>
</dbReference>
<dbReference type="HOGENOM" id="CLU_064090_0_1_9"/>
<feature type="transmembrane region" description="Helical" evidence="1">
    <location>
        <begin position="71"/>
        <end position="92"/>
    </location>
</feature>
<keyword evidence="1" id="KW-0812">Transmembrane</keyword>
<name>F6BKP6_THEXL</name>
<dbReference type="AlphaFoldDB" id="F6BKP6"/>
<sequence>MNVFLYELKSKTKSLAVWSISLAFVAVFLLSMYPTFYKNASLFKDVLEGYPVAVRKAFGISIDDIIEFLGYYSYVFSYVVLLGAIQAMNYGVAAISKEIKLKTADFLMTKPVKRGSILTSKILSSIVILLITDAVYFLSAFIMAKSVVKEPFNIKLFFMISVTLLFVEMIFLSLGVLLSSVVKKIKSTTSISLGVVFAFYVIGMIQAILNDDNMKYLTPFKYFDLNYIMKNSSYDVHFSIISLIIVVVSIFLSYVFFQKRDIYAM</sequence>
<feature type="transmembrane region" description="Helical" evidence="1">
    <location>
        <begin position="156"/>
        <end position="178"/>
    </location>
</feature>
<dbReference type="GO" id="GO:0140359">
    <property type="term" value="F:ABC-type transporter activity"/>
    <property type="evidence" value="ECO:0007669"/>
    <property type="project" value="InterPro"/>
</dbReference>
<protein>
    <submittedName>
        <fullName evidence="2">Putative ABC-2 type transport system permease protein</fullName>
    </submittedName>
</protein>
<dbReference type="RefSeq" id="WP_013788859.1">
    <property type="nucleotide sequence ID" value="NC_015555.1"/>
</dbReference>
<dbReference type="GO" id="GO:0005886">
    <property type="term" value="C:plasma membrane"/>
    <property type="evidence" value="ECO:0007669"/>
    <property type="project" value="UniProtKB-SubCell"/>
</dbReference>
<dbReference type="eggNOG" id="COG1277">
    <property type="taxonomic scope" value="Bacteria"/>
</dbReference>
<gene>
    <name evidence="2" type="ordered locus">Thexy_2120</name>
</gene>
<feature type="transmembrane region" description="Helical" evidence="1">
    <location>
        <begin position="236"/>
        <end position="257"/>
    </location>
</feature>
<keyword evidence="3" id="KW-1185">Reference proteome</keyword>
<reference evidence="2" key="1">
    <citation type="submission" date="2011-05" db="EMBL/GenBank/DDBJ databases">
        <title>Complete sequence of Thermoanaerobacterium xylanolyticum LX-11.</title>
        <authorList>
            <consortium name="US DOE Joint Genome Institute"/>
            <person name="Lucas S."/>
            <person name="Han J."/>
            <person name="Lapidus A."/>
            <person name="Cheng J.-F."/>
            <person name="Goodwin L."/>
            <person name="Pitluck S."/>
            <person name="Peters L."/>
            <person name="Mikhailova N."/>
            <person name="Lu M."/>
            <person name="Han C."/>
            <person name="Tapia R."/>
            <person name="Land M."/>
            <person name="Hauser L."/>
            <person name="Kyrpides N."/>
            <person name="Ivanova N."/>
            <person name="Pagani I."/>
            <person name="Hemme C."/>
            <person name="Woyke T."/>
        </authorList>
    </citation>
    <scope>NUCLEOTIDE SEQUENCE</scope>
    <source>
        <strain evidence="2">LX-11</strain>
    </source>
</reference>
<dbReference type="STRING" id="858215.Thexy_2120"/>
<proteinExistence type="predicted"/>
<organism evidence="2 3">
    <name type="scientific">Thermoanaerobacterium xylanolyticum (strain ATCC 49914 / DSM 7097 / LX-11)</name>
    <dbReference type="NCBI Taxonomy" id="858215"/>
    <lineage>
        <taxon>Bacteria</taxon>
        <taxon>Bacillati</taxon>
        <taxon>Bacillota</taxon>
        <taxon>Clostridia</taxon>
        <taxon>Thermoanaerobacterales</taxon>
        <taxon>Thermoanaerobacteraceae</taxon>
        <taxon>Thermoanaerobacterium</taxon>
    </lineage>
</organism>
<evidence type="ECO:0000313" key="3">
    <source>
        <dbReference type="Proteomes" id="UP000007239"/>
    </source>
</evidence>
<feature type="transmembrane region" description="Helical" evidence="1">
    <location>
        <begin position="15"/>
        <end position="36"/>
    </location>
</feature>
<dbReference type="EMBL" id="CP002739">
    <property type="protein sequence ID" value="AEF18129.1"/>
    <property type="molecule type" value="Genomic_DNA"/>
</dbReference>
<accession>F6BKP6</accession>
<dbReference type="Pfam" id="PF12679">
    <property type="entry name" value="ABC2_membrane_2"/>
    <property type="match status" value="1"/>
</dbReference>
<evidence type="ECO:0000313" key="2">
    <source>
        <dbReference type="EMBL" id="AEF18129.1"/>
    </source>
</evidence>
<feature type="transmembrane region" description="Helical" evidence="1">
    <location>
        <begin position="122"/>
        <end position="144"/>
    </location>
</feature>
<keyword evidence="1" id="KW-1133">Transmembrane helix</keyword>
<feature type="transmembrane region" description="Helical" evidence="1">
    <location>
        <begin position="190"/>
        <end position="209"/>
    </location>
</feature>